<organism evidence="1 2">
    <name type="scientific">Flavobacterium hydrophilum</name>
    <dbReference type="NCBI Taxonomy" id="2211445"/>
    <lineage>
        <taxon>Bacteria</taxon>
        <taxon>Pseudomonadati</taxon>
        <taxon>Bacteroidota</taxon>
        <taxon>Flavobacteriia</taxon>
        <taxon>Flavobacteriales</taxon>
        <taxon>Flavobacteriaceae</taxon>
        <taxon>Flavobacterium</taxon>
    </lineage>
</organism>
<name>A0A2V4CEI7_9FLAO</name>
<evidence type="ECO:0000313" key="2">
    <source>
        <dbReference type="Proteomes" id="UP000247681"/>
    </source>
</evidence>
<sequence length="75" mass="8879">MFCFGLRVRILNEQNKIFANYYFSYETKNALGIEPFAGEAKQKIKPKARPGRKRPKYNCTNCYFVGNNYIFVRKN</sequence>
<protein>
    <submittedName>
        <fullName evidence="1">Uncharacterized protein</fullName>
    </submittedName>
</protein>
<gene>
    <name evidence="1" type="ORF">DMB68_13430</name>
</gene>
<dbReference type="AlphaFoldDB" id="A0A2V4CEI7"/>
<dbReference type="Proteomes" id="UP000247681">
    <property type="component" value="Unassembled WGS sequence"/>
</dbReference>
<dbReference type="EMBL" id="QJHL01000003">
    <property type="protein sequence ID" value="PXY44464.1"/>
    <property type="molecule type" value="Genomic_DNA"/>
</dbReference>
<proteinExistence type="predicted"/>
<evidence type="ECO:0000313" key="1">
    <source>
        <dbReference type="EMBL" id="PXY44464.1"/>
    </source>
</evidence>
<keyword evidence="2" id="KW-1185">Reference proteome</keyword>
<accession>A0A2V4CEI7</accession>
<reference evidence="1 2" key="1">
    <citation type="submission" date="2018-05" db="EMBL/GenBank/DDBJ databases">
        <title>Flavobacterium sp. strain IMCC34758, incomplete genome.</title>
        <authorList>
            <person name="Joung Y."/>
        </authorList>
    </citation>
    <scope>NUCLEOTIDE SEQUENCE [LARGE SCALE GENOMIC DNA]</scope>
    <source>
        <strain evidence="1 2">IMCC34758</strain>
    </source>
</reference>
<comment type="caution">
    <text evidence="1">The sequence shown here is derived from an EMBL/GenBank/DDBJ whole genome shotgun (WGS) entry which is preliminary data.</text>
</comment>